<evidence type="ECO:0000256" key="11">
    <source>
        <dbReference type="ARBA" id="ARBA00023014"/>
    </source>
</evidence>
<dbReference type="GO" id="GO:0032357">
    <property type="term" value="F:oxidized purine DNA binding"/>
    <property type="evidence" value="ECO:0007669"/>
    <property type="project" value="TreeGrafter"/>
</dbReference>
<evidence type="ECO:0000256" key="5">
    <source>
        <dbReference type="ARBA" id="ARBA00022023"/>
    </source>
</evidence>
<name>A0A9X2FU67_9GAMM</name>
<comment type="caution">
    <text evidence="16">The sequence shown here is derived from an EMBL/GenBank/DDBJ whole genome shotgun (WGS) entry which is preliminary data.</text>
</comment>
<keyword evidence="13 14" id="KW-0326">Glycosidase</keyword>
<evidence type="ECO:0000313" key="16">
    <source>
        <dbReference type="EMBL" id="MCP1339161.1"/>
    </source>
</evidence>
<sequence>MTQTFSSQVLNWFQQYGRKHLPWQKNVTPYRVWVSEIMLQQTQVTTVIPYFERFMATFPTIQELASAPQDKVLNLWTGLGYYARARNLHKTAKLVCTQYNGEFPKKVHELEQLPGVGRSTAGAIRSLGHSEYAPILDGNVKRVLARHFAVSGWPGKADVLKQLWQLSEQLTPKQDSGAYNQAMMDIGAMICTRSKPLCEQCPVNSTCTGRATDTIAQYPGKKPKKIKPVKATHMLLFRHNHQFLLEKRPQSGIWGGLWCFPQCDEETDIPSLVQQYGLTELARQQLPPFRHTFSHFHLDCKPLLIDVAPSETLLNEAQHLWVKADTNQDLGFAAPTVKLMGQLTTK</sequence>
<evidence type="ECO:0000259" key="15">
    <source>
        <dbReference type="SMART" id="SM00478"/>
    </source>
</evidence>
<evidence type="ECO:0000256" key="14">
    <source>
        <dbReference type="RuleBase" id="RU365096"/>
    </source>
</evidence>
<dbReference type="PROSITE" id="PS01155">
    <property type="entry name" value="ENDONUCLEASE_III_2"/>
    <property type="match status" value="1"/>
</dbReference>
<dbReference type="NCBIfam" id="NF008132">
    <property type="entry name" value="PRK10880.1"/>
    <property type="match status" value="1"/>
</dbReference>
<accession>A0A9X2FU67</accession>
<dbReference type="GO" id="GO:0051539">
    <property type="term" value="F:4 iron, 4 sulfur cluster binding"/>
    <property type="evidence" value="ECO:0007669"/>
    <property type="project" value="UniProtKB-UniRule"/>
</dbReference>
<gene>
    <name evidence="16" type="primary">mutY</name>
    <name evidence="16" type="ORF">NJR55_06090</name>
</gene>
<feature type="domain" description="HhH-GPD" evidence="15">
    <location>
        <begin position="38"/>
        <end position="189"/>
    </location>
</feature>
<dbReference type="PANTHER" id="PTHR42944:SF1">
    <property type="entry name" value="ADENINE DNA GLYCOSYLASE"/>
    <property type="match status" value="1"/>
</dbReference>
<comment type="catalytic activity">
    <reaction evidence="1 14">
        <text>Hydrolyzes free adenine bases from 7,8-dihydro-8-oxoguanine:adenine mismatched double-stranded DNA, leaving an apurinic site.</text>
        <dbReference type="EC" id="3.2.2.31"/>
    </reaction>
</comment>
<dbReference type="RefSeq" id="WP_253618727.1">
    <property type="nucleotide sequence ID" value="NZ_JAMZDE010000006.1"/>
</dbReference>
<dbReference type="InterPro" id="IPR004036">
    <property type="entry name" value="Endonuclease-III-like_CS2"/>
</dbReference>
<dbReference type="Pfam" id="PF14815">
    <property type="entry name" value="NUDIX_4"/>
    <property type="match status" value="1"/>
</dbReference>
<evidence type="ECO:0000256" key="3">
    <source>
        <dbReference type="ARBA" id="ARBA00008343"/>
    </source>
</evidence>
<dbReference type="SUPFAM" id="SSF55811">
    <property type="entry name" value="Nudix"/>
    <property type="match status" value="1"/>
</dbReference>
<evidence type="ECO:0000256" key="9">
    <source>
        <dbReference type="ARBA" id="ARBA00022801"/>
    </source>
</evidence>
<evidence type="ECO:0000256" key="10">
    <source>
        <dbReference type="ARBA" id="ARBA00023004"/>
    </source>
</evidence>
<dbReference type="SMART" id="SM00525">
    <property type="entry name" value="FES"/>
    <property type="match status" value="1"/>
</dbReference>
<comment type="cofactor">
    <cofactor evidence="14">
        <name>[4Fe-4S] cluster</name>
        <dbReference type="ChEBI" id="CHEBI:49883"/>
    </cofactor>
    <text evidence="14">Binds 1 [4Fe-4S] cluster.</text>
</comment>
<dbReference type="SMART" id="SM00478">
    <property type="entry name" value="ENDO3c"/>
    <property type="match status" value="1"/>
</dbReference>
<dbReference type="Gene3D" id="1.10.340.30">
    <property type="entry name" value="Hypothetical protein, domain 2"/>
    <property type="match status" value="1"/>
</dbReference>
<dbReference type="InterPro" id="IPR015797">
    <property type="entry name" value="NUDIX_hydrolase-like_dom_sf"/>
</dbReference>
<evidence type="ECO:0000256" key="8">
    <source>
        <dbReference type="ARBA" id="ARBA00022763"/>
    </source>
</evidence>
<dbReference type="InterPro" id="IPR003265">
    <property type="entry name" value="HhH-GPD_domain"/>
</dbReference>
<dbReference type="Gene3D" id="3.90.79.10">
    <property type="entry name" value="Nucleoside Triphosphate Pyrophosphohydrolase"/>
    <property type="match status" value="1"/>
</dbReference>
<dbReference type="InterPro" id="IPR044298">
    <property type="entry name" value="MIG/MutY"/>
</dbReference>
<evidence type="ECO:0000256" key="4">
    <source>
        <dbReference type="ARBA" id="ARBA00012045"/>
    </source>
</evidence>
<dbReference type="CDD" id="cd00056">
    <property type="entry name" value="ENDO3c"/>
    <property type="match status" value="1"/>
</dbReference>
<organism evidence="16 17">
    <name type="scientific">Idiomarina rhizosphaerae</name>
    <dbReference type="NCBI Taxonomy" id="2961572"/>
    <lineage>
        <taxon>Bacteria</taxon>
        <taxon>Pseudomonadati</taxon>
        <taxon>Pseudomonadota</taxon>
        <taxon>Gammaproteobacteria</taxon>
        <taxon>Alteromonadales</taxon>
        <taxon>Idiomarinaceae</taxon>
        <taxon>Idiomarina</taxon>
    </lineage>
</organism>
<dbReference type="GO" id="GO:0046872">
    <property type="term" value="F:metal ion binding"/>
    <property type="evidence" value="ECO:0007669"/>
    <property type="project" value="UniProtKB-UniRule"/>
</dbReference>
<dbReference type="NCBIfam" id="TIGR01084">
    <property type="entry name" value="mutY"/>
    <property type="match status" value="1"/>
</dbReference>
<dbReference type="InterPro" id="IPR000445">
    <property type="entry name" value="HhH_motif"/>
</dbReference>
<dbReference type="CDD" id="cd03431">
    <property type="entry name" value="NUDIX_DNA_Glycosylase_C-MutY"/>
    <property type="match status" value="1"/>
</dbReference>
<dbReference type="PANTHER" id="PTHR42944">
    <property type="entry name" value="ADENINE DNA GLYCOSYLASE"/>
    <property type="match status" value="1"/>
</dbReference>
<dbReference type="AlphaFoldDB" id="A0A9X2FU67"/>
<dbReference type="Proteomes" id="UP001139474">
    <property type="component" value="Unassembled WGS sequence"/>
</dbReference>
<dbReference type="InterPro" id="IPR003651">
    <property type="entry name" value="Endonuclease3_FeS-loop_motif"/>
</dbReference>
<dbReference type="GO" id="GO:0035485">
    <property type="term" value="F:adenine/guanine mispair binding"/>
    <property type="evidence" value="ECO:0007669"/>
    <property type="project" value="TreeGrafter"/>
</dbReference>
<evidence type="ECO:0000256" key="13">
    <source>
        <dbReference type="ARBA" id="ARBA00023295"/>
    </source>
</evidence>
<dbReference type="GO" id="GO:0000701">
    <property type="term" value="F:purine-specific mismatch base pair DNA N-glycosylase activity"/>
    <property type="evidence" value="ECO:0007669"/>
    <property type="project" value="UniProtKB-EC"/>
</dbReference>
<dbReference type="SUPFAM" id="SSF48150">
    <property type="entry name" value="DNA-glycosylase"/>
    <property type="match status" value="1"/>
</dbReference>
<dbReference type="InterPro" id="IPR011257">
    <property type="entry name" value="DNA_glycosylase"/>
</dbReference>
<comment type="similarity">
    <text evidence="3 14">Belongs to the Nth/MutY family.</text>
</comment>
<evidence type="ECO:0000256" key="6">
    <source>
        <dbReference type="ARBA" id="ARBA00022485"/>
    </source>
</evidence>
<dbReference type="GO" id="GO:0034039">
    <property type="term" value="F:8-oxo-7,8-dihydroguanine DNA N-glycosylase activity"/>
    <property type="evidence" value="ECO:0007669"/>
    <property type="project" value="TreeGrafter"/>
</dbReference>
<dbReference type="Pfam" id="PF00633">
    <property type="entry name" value="HHH"/>
    <property type="match status" value="1"/>
</dbReference>
<keyword evidence="17" id="KW-1185">Reference proteome</keyword>
<protein>
    <recommendedName>
        <fullName evidence="5 14">Adenine DNA glycosylase</fullName>
        <ecNumber evidence="4 14">3.2.2.31</ecNumber>
    </recommendedName>
</protein>
<keyword evidence="8 14" id="KW-0227">DNA damage</keyword>
<keyword evidence="12" id="KW-0234">DNA repair</keyword>
<keyword evidence="6" id="KW-0004">4Fe-4S</keyword>
<evidence type="ECO:0000256" key="7">
    <source>
        <dbReference type="ARBA" id="ARBA00022723"/>
    </source>
</evidence>
<dbReference type="Pfam" id="PF00730">
    <property type="entry name" value="HhH-GPD"/>
    <property type="match status" value="1"/>
</dbReference>
<evidence type="ECO:0000313" key="17">
    <source>
        <dbReference type="Proteomes" id="UP001139474"/>
    </source>
</evidence>
<comment type="function">
    <text evidence="2">Adenine glycosylase active on G-A mispairs. MutY also corrects error-prone DNA synthesis past GO lesions which are due to the oxidatively damaged form of guanine: 7,8-dihydro-8-oxoguanine (8-oxo-dGTP).</text>
</comment>
<reference evidence="16" key="1">
    <citation type="submission" date="2022-06" db="EMBL/GenBank/DDBJ databases">
        <title>Idiomarina rhizosphaerae M1R2S28.</title>
        <authorList>
            <person name="Sun J.-Q."/>
            <person name="Li L.-F."/>
        </authorList>
    </citation>
    <scope>NUCLEOTIDE SEQUENCE</scope>
    <source>
        <strain evidence="16">M1R2S28</strain>
    </source>
</reference>
<dbReference type="Gene3D" id="1.10.1670.10">
    <property type="entry name" value="Helix-hairpin-Helix base-excision DNA repair enzymes (C-terminal)"/>
    <property type="match status" value="1"/>
</dbReference>
<proteinExistence type="inferred from homology"/>
<dbReference type="GO" id="GO:0006298">
    <property type="term" value="P:mismatch repair"/>
    <property type="evidence" value="ECO:0007669"/>
    <property type="project" value="TreeGrafter"/>
</dbReference>
<evidence type="ECO:0000256" key="12">
    <source>
        <dbReference type="ARBA" id="ARBA00023204"/>
    </source>
</evidence>
<keyword evidence="7" id="KW-0479">Metal-binding</keyword>
<dbReference type="InterPro" id="IPR023170">
    <property type="entry name" value="HhH_base_excis_C"/>
</dbReference>
<dbReference type="EMBL" id="JAMZDE010000006">
    <property type="protein sequence ID" value="MCP1339161.1"/>
    <property type="molecule type" value="Genomic_DNA"/>
</dbReference>
<keyword evidence="10 14" id="KW-0408">Iron</keyword>
<keyword evidence="9 16" id="KW-0378">Hydrolase</keyword>
<keyword evidence="11" id="KW-0411">Iron-sulfur</keyword>
<dbReference type="InterPro" id="IPR029119">
    <property type="entry name" value="MutY_C"/>
</dbReference>
<dbReference type="InterPro" id="IPR005760">
    <property type="entry name" value="A/G_AdeGlyc_MutY"/>
</dbReference>
<dbReference type="PROSITE" id="PS00764">
    <property type="entry name" value="ENDONUCLEASE_III_1"/>
    <property type="match status" value="1"/>
</dbReference>
<dbReference type="FunFam" id="1.10.340.30:FF:000002">
    <property type="entry name" value="Adenine DNA glycosylase"/>
    <property type="match status" value="1"/>
</dbReference>
<dbReference type="FunFam" id="1.10.1670.10:FF:000002">
    <property type="entry name" value="Adenine DNA glycosylase"/>
    <property type="match status" value="1"/>
</dbReference>
<evidence type="ECO:0000256" key="1">
    <source>
        <dbReference type="ARBA" id="ARBA00000843"/>
    </source>
</evidence>
<dbReference type="EC" id="3.2.2.31" evidence="4 14"/>
<dbReference type="GO" id="GO:0006284">
    <property type="term" value="P:base-excision repair"/>
    <property type="evidence" value="ECO:0007669"/>
    <property type="project" value="UniProtKB-UniRule"/>
</dbReference>
<evidence type="ECO:0000256" key="2">
    <source>
        <dbReference type="ARBA" id="ARBA00002933"/>
    </source>
</evidence>
<dbReference type="InterPro" id="IPR004035">
    <property type="entry name" value="Endouclease-III_FeS-bd_BS"/>
</dbReference>